<organism evidence="2 3">
    <name type="scientific">Acaryochloris marina (strain MBIC 11017)</name>
    <dbReference type="NCBI Taxonomy" id="329726"/>
    <lineage>
        <taxon>Bacteria</taxon>
        <taxon>Bacillati</taxon>
        <taxon>Cyanobacteriota</taxon>
        <taxon>Cyanophyceae</taxon>
        <taxon>Acaryochloridales</taxon>
        <taxon>Acaryochloridaceae</taxon>
        <taxon>Acaryochloris</taxon>
    </lineage>
</organism>
<proteinExistence type="predicted"/>
<dbReference type="Proteomes" id="UP000000268">
    <property type="component" value="Chromosome"/>
</dbReference>
<dbReference type="Pfam" id="PF26617">
    <property type="entry name" value="CcmS-like"/>
    <property type="match status" value="1"/>
</dbReference>
<feature type="domain" description="CcmS related" evidence="1">
    <location>
        <begin position="24"/>
        <end position="114"/>
    </location>
</feature>
<dbReference type="HOGENOM" id="CLU_1792244_0_0_3"/>
<dbReference type="STRING" id="329726.AM1_2284"/>
<gene>
    <name evidence="2" type="ordered locus">AM1_2284</name>
</gene>
<sequence length="144" mass="16530">MGKGFGQDSPRKPKIKPVLSTLNPEDTERVLFKMYDFLGWEDNAKALGRMALRRYLAAKEKGAVVAAPWQSEDPEIIPTDYMTFEEIRDAGLAYPTVLDSYRRYKPHAEFLLIYWEQDTPETMAACQVISLQSPAIHLYQKKSK</sequence>
<dbReference type="KEGG" id="amr:AM1_2284"/>
<evidence type="ECO:0000259" key="1">
    <source>
        <dbReference type="Pfam" id="PF26617"/>
    </source>
</evidence>
<reference evidence="2 3" key="1">
    <citation type="journal article" date="2008" name="Proc. Natl. Acad. Sci. U.S.A.">
        <title>Niche adaptation and genome expansion in the chlorophyll d-producing cyanobacterium Acaryochloris marina.</title>
        <authorList>
            <person name="Swingley W.D."/>
            <person name="Chen M."/>
            <person name="Cheung P.C."/>
            <person name="Conrad A.L."/>
            <person name="Dejesa L.C."/>
            <person name="Hao J."/>
            <person name="Honchak B.M."/>
            <person name="Karbach L.E."/>
            <person name="Kurdoglu A."/>
            <person name="Lahiri S."/>
            <person name="Mastrian S.D."/>
            <person name="Miyashita H."/>
            <person name="Page L."/>
            <person name="Ramakrishna P."/>
            <person name="Satoh S."/>
            <person name="Sattley W.M."/>
            <person name="Shimada Y."/>
            <person name="Taylor H.L."/>
            <person name="Tomo T."/>
            <person name="Tsuchiya T."/>
            <person name="Wang Z.T."/>
            <person name="Raymond J."/>
            <person name="Mimuro M."/>
            <person name="Blankenship R.E."/>
            <person name="Touchman J.W."/>
        </authorList>
    </citation>
    <scope>NUCLEOTIDE SEQUENCE [LARGE SCALE GENOMIC DNA]</scope>
    <source>
        <strain evidence="3">MBIC 11017</strain>
    </source>
</reference>
<name>B0C1Z4_ACAM1</name>
<dbReference type="AlphaFoldDB" id="B0C1Z4"/>
<evidence type="ECO:0000313" key="3">
    <source>
        <dbReference type="Proteomes" id="UP000000268"/>
    </source>
</evidence>
<evidence type="ECO:0000313" key="2">
    <source>
        <dbReference type="EMBL" id="ABW27295.1"/>
    </source>
</evidence>
<dbReference type="OrthoDB" id="9823773at2"/>
<keyword evidence="3" id="KW-1185">Reference proteome</keyword>
<dbReference type="EMBL" id="CP000828">
    <property type="protein sequence ID" value="ABW27295.1"/>
    <property type="molecule type" value="Genomic_DNA"/>
</dbReference>
<accession>B0C1Z4</accession>
<dbReference type="RefSeq" id="WP_012162770.1">
    <property type="nucleotide sequence ID" value="NC_009925.1"/>
</dbReference>
<dbReference type="InterPro" id="IPR058258">
    <property type="entry name" value="CcmS-like"/>
</dbReference>
<protein>
    <recommendedName>
        <fullName evidence="1">CcmS related domain-containing protein</fullName>
    </recommendedName>
</protein>